<evidence type="ECO:0000313" key="8">
    <source>
        <dbReference type="Proteomes" id="UP000002499"/>
    </source>
</evidence>
<evidence type="ECO:0000313" key="7">
    <source>
        <dbReference type="EMBL" id="EFY85257.1"/>
    </source>
</evidence>
<dbReference type="CDD" id="cd00190">
    <property type="entry name" value="Tryp_SPc"/>
    <property type="match status" value="1"/>
</dbReference>
<evidence type="ECO:0000256" key="3">
    <source>
        <dbReference type="ARBA" id="ARBA00022825"/>
    </source>
</evidence>
<dbReference type="Proteomes" id="UP000002499">
    <property type="component" value="Unassembled WGS sequence"/>
</dbReference>
<evidence type="ECO:0000256" key="2">
    <source>
        <dbReference type="ARBA" id="ARBA00022801"/>
    </source>
</evidence>
<dbReference type="SMART" id="SM00020">
    <property type="entry name" value="Tryp_SPc"/>
    <property type="match status" value="1"/>
</dbReference>
<keyword evidence="8" id="KW-1185">Reference proteome</keyword>
<dbReference type="HOGENOM" id="CLU_625665_0_0_1"/>
<dbReference type="PROSITE" id="PS00134">
    <property type="entry name" value="TRYPSIN_HIS"/>
    <property type="match status" value="1"/>
</dbReference>
<feature type="compositionally biased region" description="Basic and acidic residues" evidence="5">
    <location>
        <begin position="167"/>
        <end position="182"/>
    </location>
</feature>
<dbReference type="InterPro" id="IPR001254">
    <property type="entry name" value="Trypsin_dom"/>
</dbReference>
<gene>
    <name evidence="7" type="ORF">MAC_08717</name>
</gene>
<reference evidence="7 8" key="1">
    <citation type="journal article" date="2011" name="PLoS Genet.">
        <title>Genome sequencing and comparative transcriptomics of the model entomopathogenic fungi Metarhizium anisopliae and M. acridum.</title>
        <authorList>
            <person name="Gao Q."/>
            <person name="Jin K."/>
            <person name="Ying S.H."/>
            <person name="Zhang Y."/>
            <person name="Xiao G."/>
            <person name="Shang Y."/>
            <person name="Duan Z."/>
            <person name="Hu X."/>
            <person name="Xie X.Q."/>
            <person name="Zhou G."/>
            <person name="Peng G."/>
            <person name="Luo Z."/>
            <person name="Huang W."/>
            <person name="Wang B."/>
            <person name="Fang W."/>
            <person name="Wang S."/>
            <person name="Zhong Y."/>
            <person name="Ma L.J."/>
            <person name="St Leger R.J."/>
            <person name="Zhao G.P."/>
            <person name="Pei Y."/>
            <person name="Feng M.G."/>
            <person name="Xia Y."/>
            <person name="Wang C."/>
        </authorList>
    </citation>
    <scope>NUCLEOTIDE SEQUENCE [LARGE SCALE GENOMIC DNA]</scope>
    <source>
        <strain evidence="7 8">CQMa 102</strain>
    </source>
</reference>
<dbReference type="OrthoDB" id="6380398at2759"/>
<dbReference type="PRINTS" id="PR00722">
    <property type="entry name" value="CHYMOTRYPSIN"/>
</dbReference>
<name>E9EFR9_METAQ</name>
<keyword evidence="4" id="KW-1015">Disulfide bond</keyword>
<dbReference type="FunFam" id="2.40.10.10:FF:000073">
    <property type="entry name" value="Trypsin alpha"/>
    <property type="match status" value="1"/>
</dbReference>
<evidence type="ECO:0000256" key="5">
    <source>
        <dbReference type="SAM" id="MobiDB-lite"/>
    </source>
</evidence>
<dbReference type="Gene3D" id="2.40.10.10">
    <property type="entry name" value="Trypsin-like serine proteases"/>
    <property type="match status" value="1"/>
</dbReference>
<dbReference type="STRING" id="655827.E9EFR9"/>
<dbReference type="PANTHER" id="PTHR24252:SF7">
    <property type="entry name" value="HYALIN"/>
    <property type="match status" value="1"/>
</dbReference>
<keyword evidence="2" id="KW-0378">Hydrolase</keyword>
<dbReference type="InterPro" id="IPR009003">
    <property type="entry name" value="Peptidase_S1_PA"/>
</dbReference>
<dbReference type="SUPFAM" id="SSF50494">
    <property type="entry name" value="Trypsin-like serine proteases"/>
    <property type="match status" value="1"/>
</dbReference>
<evidence type="ECO:0000259" key="6">
    <source>
        <dbReference type="PROSITE" id="PS50240"/>
    </source>
</evidence>
<dbReference type="MEROPS" id="S01.103"/>
<evidence type="ECO:0000256" key="4">
    <source>
        <dbReference type="ARBA" id="ARBA00023157"/>
    </source>
</evidence>
<dbReference type="InterPro" id="IPR018114">
    <property type="entry name" value="TRYPSIN_HIS"/>
</dbReference>
<dbReference type="GO" id="GO:0006508">
    <property type="term" value="P:proteolysis"/>
    <property type="evidence" value="ECO:0007669"/>
    <property type="project" value="UniProtKB-KW"/>
</dbReference>
<feature type="compositionally biased region" description="Basic and acidic residues" evidence="5">
    <location>
        <begin position="150"/>
        <end position="159"/>
    </location>
</feature>
<dbReference type="AlphaFoldDB" id="E9EFR9"/>
<dbReference type="PANTHER" id="PTHR24252">
    <property type="entry name" value="ACROSIN-RELATED"/>
    <property type="match status" value="1"/>
</dbReference>
<dbReference type="PROSITE" id="PS50240">
    <property type="entry name" value="TRYPSIN_DOM"/>
    <property type="match status" value="1"/>
</dbReference>
<dbReference type="GO" id="GO:0004252">
    <property type="term" value="F:serine-type endopeptidase activity"/>
    <property type="evidence" value="ECO:0007669"/>
    <property type="project" value="InterPro"/>
</dbReference>
<dbReference type="Pfam" id="PF00089">
    <property type="entry name" value="Trypsin"/>
    <property type="match status" value="1"/>
</dbReference>
<dbReference type="InterPro" id="IPR001314">
    <property type="entry name" value="Peptidase_S1A"/>
</dbReference>
<organism evidence="8">
    <name type="scientific">Metarhizium acridum (strain CQMa 102)</name>
    <dbReference type="NCBI Taxonomy" id="655827"/>
    <lineage>
        <taxon>Eukaryota</taxon>
        <taxon>Fungi</taxon>
        <taxon>Dikarya</taxon>
        <taxon>Ascomycota</taxon>
        <taxon>Pezizomycotina</taxon>
        <taxon>Sordariomycetes</taxon>
        <taxon>Hypocreomycetidae</taxon>
        <taxon>Hypocreales</taxon>
        <taxon>Clavicipitaceae</taxon>
        <taxon>Metarhizium</taxon>
    </lineage>
</organism>
<feature type="region of interest" description="Disordered" evidence="5">
    <location>
        <begin position="150"/>
        <end position="182"/>
    </location>
</feature>
<keyword evidence="1 7" id="KW-0645">Protease</keyword>
<dbReference type="InParanoid" id="E9EFR9"/>
<dbReference type="eggNOG" id="KOG3627">
    <property type="taxonomic scope" value="Eukaryota"/>
</dbReference>
<proteinExistence type="predicted"/>
<protein>
    <submittedName>
        <fullName evidence="7">Trypsin-related protease</fullName>
    </submittedName>
</protein>
<dbReference type="InterPro" id="IPR043504">
    <property type="entry name" value="Peptidase_S1_PA_chymotrypsin"/>
</dbReference>
<evidence type="ECO:0000256" key="1">
    <source>
        <dbReference type="ARBA" id="ARBA00022670"/>
    </source>
</evidence>
<feature type="domain" description="Peptidase S1" evidence="6">
    <location>
        <begin position="279"/>
        <end position="438"/>
    </location>
</feature>
<accession>E9EFR9</accession>
<sequence length="438" mass="47692">MKALQASGLPRIFSFLARAFEVRTATELGALDVLTVISMPSYGRRRCETNDPVQYSSPRAESSFGDTELLPHDACASADLARWYKATDTRVSKGHMSHVMFNYPSVMQRGLATPGFSSTQAYPPRYASAKPRAKASLCWVSTWQDSEIEAQHGAKERSGRVVHSHATCHEMPPRLTRDPLGNEHRRSLQNKARHKSMAVNMASRLDPCIIYASFKLVYKIRICDMDHCRSELCRTLISHTIVFRILSIAHMVSNVFAVAVAAWVVQMATALPADSSINVVGGTGSDGSKTPFIVALQNNRRFFCGGSLADDQTVITAAHCIQDPRDVQRLTIRAGSLSPSSGGTVVPVASAIVHPEWDPDRFNNDIAILKLAKSVGGNQSLGFAPLPKQDSDPTEGTNLVVAGWGATREGSKNLPGQLREVAVPVQNMGSSQSKDDDF</sequence>
<dbReference type="EMBL" id="GL698584">
    <property type="protein sequence ID" value="EFY85257.1"/>
    <property type="molecule type" value="Genomic_DNA"/>
</dbReference>
<keyword evidence="3" id="KW-0720">Serine protease</keyword>